<dbReference type="PROSITE" id="PS50808">
    <property type="entry name" value="ZF_BED"/>
    <property type="match status" value="1"/>
</dbReference>
<keyword evidence="8" id="KW-0804">Transcription</keyword>
<evidence type="ECO:0000256" key="11">
    <source>
        <dbReference type="SAM" id="MobiDB-lite"/>
    </source>
</evidence>
<gene>
    <name evidence="13" type="ORF">LUZ61_017610</name>
</gene>
<evidence type="ECO:0000256" key="5">
    <source>
        <dbReference type="ARBA" id="ARBA00022833"/>
    </source>
</evidence>
<keyword evidence="5" id="KW-0862">Zinc</keyword>
<evidence type="ECO:0000256" key="8">
    <source>
        <dbReference type="ARBA" id="ARBA00023163"/>
    </source>
</evidence>
<dbReference type="GO" id="GO:0046983">
    <property type="term" value="F:protein dimerization activity"/>
    <property type="evidence" value="ECO:0007669"/>
    <property type="project" value="InterPro"/>
</dbReference>
<feature type="region of interest" description="Disordered" evidence="11">
    <location>
        <begin position="394"/>
        <end position="416"/>
    </location>
</feature>
<comment type="caution">
    <text evidence="13">The sequence shown here is derived from an EMBL/GenBank/DDBJ whole genome shotgun (WGS) entry which is preliminary data.</text>
</comment>
<feature type="domain" description="BED-type" evidence="12">
    <location>
        <begin position="49"/>
        <end position="106"/>
    </location>
</feature>
<evidence type="ECO:0000256" key="1">
    <source>
        <dbReference type="ARBA" id="ARBA00004123"/>
    </source>
</evidence>
<dbReference type="Pfam" id="PF05699">
    <property type="entry name" value="Dimer_Tnp_hAT"/>
    <property type="match status" value="1"/>
</dbReference>
<dbReference type="InterPro" id="IPR003656">
    <property type="entry name" value="Znf_BED"/>
</dbReference>
<dbReference type="GO" id="GO:0005634">
    <property type="term" value="C:nucleus"/>
    <property type="evidence" value="ECO:0007669"/>
    <property type="project" value="UniProtKB-SubCell"/>
</dbReference>
<keyword evidence="3" id="KW-0479">Metal-binding</keyword>
<feature type="region of interest" description="Disordered" evidence="11">
    <location>
        <begin position="1"/>
        <end position="53"/>
    </location>
</feature>
<comment type="subcellular location">
    <subcellularLocation>
        <location evidence="1">Nucleus</location>
    </subcellularLocation>
</comment>
<feature type="compositionally biased region" description="Low complexity" evidence="11">
    <location>
        <begin position="26"/>
        <end position="40"/>
    </location>
</feature>
<dbReference type="InterPro" id="IPR008906">
    <property type="entry name" value="HATC_C_dom"/>
</dbReference>
<evidence type="ECO:0000256" key="2">
    <source>
        <dbReference type="ARBA" id="ARBA00011738"/>
    </source>
</evidence>
<dbReference type="GO" id="GO:0008270">
    <property type="term" value="F:zinc ion binding"/>
    <property type="evidence" value="ECO:0007669"/>
    <property type="project" value="UniProtKB-KW"/>
</dbReference>
<evidence type="ECO:0000256" key="6">
    <source>
        <dbReference type="ARBA" id="ARBA00023015"/>
    </source>
</evidence>
<evidence type="ECO:0000256" key="7">
    <source>
        <dbReference type="ARBA" id="ARBA00023125"/>
    </source>
</evidence>
<accession>A0AAD5Z7Q2</accession>
<keyword evidence="7" id="KW-0238">DNA-binding</keyword>
<dbReference type="SMART" id="SM00614">
    <property type="entry name" value="ZnF_BED"/>
    <property type="match status" value="1"/>
</dbReference>
<dbReference type="Pfam" id="PF02892">
    <property type="entry name" value="zf-BED"/>
    <property type="match status" value="1"/>
</dbReference>
<dbReference type="InterPro" id="IPR052035">
    <property type="entry name" value="ZnF_BED_domain_contain"/>
</dbReference>
<evidence type="ECO:0000256" key="9">
    <source>
        <dbReference type="ARBA" id="ARBA00023242"/>
    </source>
</evidence>
<evidence type="ECO:0000256" key="4">
    <source>
        <dbReference type="ARBA" id="ARBA00022771"/>
    </source>
</evidence>
<protein>
    <recommendedName>
        <fullName evidence="12">BED-type domain-containing protein</fullName>
    </recommendedName>
</protein>
<evidence type="ECO:0000313" key="13">
    <source>
        <dbReference type="EMBL" id="KAJ3688446.1"/>
    </source>
</evidence>
<name>A0AAD5Z7Q2_9POAL</name>
<dbReference type="AlphaFoldDB" id="A0AAD5Z7Q2"/>
<dbReference type="EMBL" id="JAMRDG010000002">
    <property type="protein sequence ID" value="KAJ3688446.1"/>
    <property type="molecule type" value="Genomic_DNA"/>
</dbReference>
<keyword evidence="9" id="KW-0539">Nucleus</keyword>
<evidence type="ECO:0000259" key="12">
    <source>
        <dbReference type="PROSITE" id="PS50808"/>
    </source>
</evidence>
<dbReference type="PANTHER" id="PTHR46481:SF10">
    <property type="entry name" value="ZINC FINGER BED DOMAIN-CONTAINING PROTEIN 39"/>
    <property type="match status" value="1"/>
</dbReference>
<dbReference type="PANTHER" id="PTHR46481">
    <property type="entry name" value="ZINC FINGER BED DOMAIN-CONTAINING PROTEIN 4"/>
    <property type="match status" value="1"/>
</dbReference>
<dbReference type="InterPro" id="IPR012337">
    <property type="entry name" value="RNaseH-like_sf"/>
</dbReference>
<evidence type="ECO:0000256" key="10">
    <source>
        <dbReference type="PROSITE-ProRule" id="PRU00027"/>
    </source>
</evidence>
<evidence type="ECO:0000313" key="14">
    <source>
        <dbReference type="Proteomes" id="UP001210211"/>
    </source>
</evidence>
<dbReference type="Proteomes" id="UP001210211">
    <property type="component" value="Unassembled WGS sequence"/>
</dbReference>
<evidence type="ECO:0000256" key="3">
    <source>
        <dbReference type="ARBA" id="ARBA00022723"/>
    </source>
</evidence>
<sequence>MGLGIDGETSEHIERIQSQARASNEPAAAGDAPADAPATDVPSRKRQKKKTSPWWAHFTEGEKTEDGSYTATCIYCGYVIIQGNQKGTSALKGHIKKGCKKIPREKRFKPDAMQYMLQASTEKGKDRGFMSLTCHFIDDQWKMRKRIINFTNLPSPHTGKNISNAIYEKFVLWNLDKRVFCLVLDNATSNDVCIKELLSTSSFQKELPVGGNIFHQRCACHVLNLIVQDGLGVLTDQIANVREAMKYIRNSQSRMEKFNLAISQAKAPKKKPAWDVPTRWNSTFLMLQLALELKDAIIRYDTLDPDFEYCPTDDVWDNVHFLVEHLRKMFTKWDKYWSTGSVLLAIGCILDPRCKMDVVEYYFRELYPSGDAATFIESLKQVLNALFNEYSESNPTSQSQSTTSSSHSRSAASSSVSNTKADLKEFLNVRKTSEPIKSELEEYLTQPLDLASMDDDFDILAWWKLKVPKYPIMAKMARDILAVPISTVASESTFSIAGRTLSPVRSSLSDESLEALICAQDWPRASVTEQGGAFGDVMWSSDEAFGDGTICGQYSFGYDEAWSAGTCTSIFSLAPWT</sequence>
<dbReference type="SUPFAM" id="SSF53098">
    <property type="entry name" value="Ribonuclease H-like"/>
    <property type="match status" value="1"/>
</dbReference>
<reference evidence="13 14" key="1">
    <citation type="journal article" date="2022" name="Cell">
        <title>Repeat-based holocentromeres influence genome architecture and karyotype evolution.</title>
        <authorList>
            <person name="Hofstatter P.G."/>
            <person name="Thangavel G."/>
            <person name="Lux T."/>
            <person name="Neumann P."/>
            <person name="Vondrak T."/>
            <person name="Novak P."/>
            <person name="Zhang M."/>
            <person name="Costa L."/>
            <person name="Castellani M."/>
            <person name="Scott A."/>
            <person name="Toegelov H."/>
            <person name="Fuchs J."/>
            <person name="Mata-Sucre Y."/>
            <person name="Dias Y."/>
            <person name="Vanzela A.L.L."/>
            <person name="Huettel B."/>
            <person name="Almeida C.C.S."/>
            <person name="Simkova H."/>
            <person name="Souza G."/>
            <person name="Pedrosa-Harand A."/>
            <person name="Macas J."/>
            <person name="Mayer K.F.X."/>
            <person name="Houben A."/>
            <person name="Marques A."/>
        </authorList>
    </citation>
    <scope>NUCLEOTIDE SEQUENCE [LARGE SCALE GENOMIC DNA]</scope>
    <source>
        <strain evidence="13">RhyTen1mFocal</strain>
    </source>
</reference>
<keyword evidence="4 10" id="KW-0863">Zinc-finger</keyword>
<keyword evidence="14" id="KW-1185">Reference proteome</keyword>
<proteinExistence type="predicted"/>
<dbReference type="InterPro" id="IPR025525">
    <property type="entry name" value="hAT-like_transposase_RNase-H"/>
</dbReference>
<comment type="subunit">
    <text evidence="2">Homodimer.</text>
</comment>
<keyword evidence="6" id="KW-0805">Transcription regulation</keyword>
<dbReference type="Pfam" id="PF14372">
    <property type="entry name" value="hAT-like_RNase-H"/>
    <property type="match status" value="1"/>
</dbReference>
<dbReference type="GO" id="GO:0003677">
    <property type="term" value="F:DNA binding"/>
    <property type="evidence" value="ECO:0007669"/>
    <property type="project" value="UniProtKB-KW"/>
</dbReference>
<organism evidence="13 14">
    <name type="scientific">Rhynchospora tenuis</name>
    <dbReference type="NCBI Taxonomy" id="198213"/>
    <lineage>
        <taxon>Eukaryota</taxon>
        <taxon>Viridiplantae</taxon>
        <taxon>Streptophyta</taxon>
        <taxon>Embryophyta</taxon>
        <taxon>Tracheophyta</taxon>
        <taxon>Spermatophyta</taxon>
        <taxon>Magnoliopsida</taxon>
        <taxon>Liliopsida</taxon>
        <taxon>Poales</taxon>
        <taxon>Cyperaceae</taxon>
        <taxon>Cyperoideae</taxon>
        <taxon>Rhynchosporeae</taxon>
        <taxon>Rhynchospora</taxon>
    </lineage>
</organism>